<organism evidence="1 2">
    <name type="scientific">Paratrimastix pyriformis</name>
    <dbReference type="NCBI Taxonomy" id="342808"/>
    <lineage>
        <taxon>Eukaryota</taxon>
        <taxon>Metamonada</taxon>
        <taxon>Preaxostyla</taxon>
        <taxon>Paratrimastigidae</taxon>
        <taxon>Paratrimastix</taxon>
    </lineage>
</organism>
<protein>
    <submittedName>
        <fullName evidence="1">Uncharacterized protein</fullName>
    </submittedName>
</protein>
<reference evidence="1" key="1">
    <citation type="journal article" date="2022" name="bioRxiv">
        <title>Genomics of Preaxostyla Flagellates Illuminates Evolutionary Transitions and the Path Towards Mitochondrial Loss.</title>
        <authorList>
            <person name="Novak L.V.F."/>
            <person name="Treitli S.C."/>
            <person name="Pyrih J."/>
            <person name="Halakuc P."/>
            <person name="Pipaliya S.V."/>
            <person name="Vacek V."/>
            <person name="Brzon O."/>
            <person name="Soukal P."/>
            <person name="Eme L."/>
            <person name="Dacks J.B."/>
            <person name="Karnkowska A."/>
            <person name="Elias M."/>
            <person name="Hampl V."/>
        </authorList>
    </citation>
    <scope>NUCLEOTIDE SEQUENCE</scope>
    <source>
        <strain evidence="1">RCP-MX</strain>
    </source>
</reference>
<proteinExistence type="predicted"/>
<dbReference type="Gene3D" id="3.80.10.10">
    <property type="entry name" value="Ribonuclease Inhibitor"/>
    <property type="match status" value="1"/>
</dbReference>
<name>A0ABQ8UF74_9EUKA</name>
<dbReference type="InterPro" id="IPR032675">
    <property type="entry name" value="LRR_dom_sf"/>
</dbReference>
<keyword evidence="2" id="KW-1185">Reference proteome</keyword>
<gene>
    <name evidence="1" type="ORF">PAPYR_8954</name>
</gene>
<dbReference type="Proteomes" id="UP001141327">
    <property type="component" value="Unassembled WGS sequence"/>
</dbReference>
<comment type="caution">
    <text evidence="1">The sequence shown here is derived from an EMBL/GenBank/DDBJ whole genome shotgun (WGS) entry which is preliminary data.</text>
</comment>
<accession>A0ABQ8UF74</accession>
<dbReference type="SUPFAM" id="SSF52047">
    <property type="entry name" value="RNI-like"/>
    <property type="match status" value="1"/>
</dbReference>
<sequence length="338" mass="37115">MDCPHLRFLECLPGDQNLARSMPMHELVEAGGGNRRDRHLDPAWLPQLVAWSPRLRHLFDVTVSQAMLSHIFAQCPSLTSLRSINLHLTATTDSPAFLLRLPGQLEALDGQVIVEGPEGPAELRVEAPGLRALRLEVPPQMQLTLACPALVALVGNGASSFVEGTDPPLRSLCLECPREYAGHFPIPTRAPPRSKADSLLAVLTRHGSHLQCVSLPSKWLPPEAWPEVAAALGQLPRLVSLTVYGIPSADVVLACPRLSHLTIHRPDFGDRFELRSLVLDCPQLEELSAPFDWDLERFELAGQGEGEDASRGPPNYIGGVFNPWHDRLQARFPNVFLG</sequence>
<dbReference type="EMBL" id="JAPMOS010000086">
    <property type="protein sequence ID" value="KAJ4455989.1"/>
    <property type="molecule type" value="Genomic_DNA"/>
</dbReference>
<evidence type="ECO:0000313" key="2">
    <source>
        <dbReference type="Proteomes" id="UP001141327"/>
    </source>
</evidence>
<evidence type="ECO:0000313" key="1">
    <source>
        <dbReference type="EMBL" id="KAJ4455989.1"/>
    </source>
</evidence>